<evidence type="ECO:0000313" key="3">
    <source>
        <dbReference type="EMBL" id="KAK4045035.1"/>
    </source>
</evidence>
<dbReference type="InterPro" id="IPR056174">
    <property type="entry name" value="SpoVR_N"/>
</dbReference>
<feature type="compositionally biased region" description="Basic and acidic residues" evidence="1">
    <location>
        <begin position="1"/>
        <end position="14"/>
    </location>
</feature>
<organism evidence="3 4">
    <name type="scientific">Daphnia magna</name>
    <dbReference type="NCBI Taxonomy" id="35525"/>
    <lineage>
        <taxon>Eukaryota</taxon>
        <taxon>Metazoa</taxon>
        <taxon>Ecdysozoa</taxon>
        <taxon>Arthropoda</taxon>
        <taxon>Crustacea</taxon>
        <taxon>Branchiopoda</taxon>
        <taxon>Diplostraca</taxon>
        <taxon>Cladocera</taxon>
        <taxon>Anomopoda</taxon>
        <taxon>Daphniidae</taxon>
        <taxon>Daphnia</taxon>
    </lineage>
</organism>
<dbReference type="Pfam" id="PF04293">
    <property type="entry name" value="SpoVR"/>
    <property type="match status" value="1"/>
</dbReference>
<dbReference type="PANTHER" id="PTHR30029:SF2">
    <property type="entry name" value="STAGE V SPORULATION PROTEIN R"/>
    <property type="match status" value="1"/>
</dbReference>
<accession>A0ABR0B8W9</accession>
<evidence type="ECO:0000259" key="2">
    <source>
        <dbReference type="Pfam" id="PF04293"/>
    </source>
</evidence>
<comment type="caution">
    <text evidence="3">The sequence shown here is derived from an EMBL/GenBank/DDBJ whole genome shotgun (WGS) entry which is preliminary data.</text>
</comment>
<dbReference type="Proteomes" id="UP001234178">
    <property type="component" value="Unassembled WGS sequence"/>
</dbReference>
<reference evidence="3 4" key="1">
    <citation type="journal article" date="2023" name="Nucleic Acids Res.">
        <title>The hologenome of Daphnia magna reveals possible DNA methylation and microbiome-mediated evolution of the host genome.</title>
        <authorList>
            <person name="Chaturvedi A."/>
            <person name="Li X."/>
            <person name="Dhandapani V."/>
            <person name="Marshall H."/>
            <person name="Kissane S."/>
            <person name="Cuenca-Cambronero M."/>
            <person name="Asole G."/>
            <person name="Calvet F."/>
            <person name="Ruiz-Romero M."/>
            <person name="Marangio P."/>
            <person name="Guigo R."/>
            <person name="Rago D."/>
            <person name="Mirbahai L."/>
            <person name="Eastwood N."/>
            <person name="Colbourne J.K."/>
            <person name="Zhou J."/>
            <person name="Mallon E."/>
            <person name="Orsini L."/>
        </authorList>
    </citation>
    <scope>NUCLEOTIDE SEQUENCE [LARGE SCALE GENOMIC DNA]</scope>
    <source>
        <strain evidence="3">LRV0_1</strain>
    </source>
</reference>
<proteinExistence type="predicted"/>
<dbReference type="NCBIfam" id="NF003711">
    <property type="entry name" value="PRK05325.2-3"/>
    <property type="match status" value="1"/>
</dbReference>
<dbReference type="PANTHER" id="PTHR30029">
    <property type="entry name" value="STAGE V SPORULATION PROTEIN R"/>
    <property type="match status" value="1"/>
</dbReference>
<dbReference type="InterPro" id="IPR007390">
    <property type="entry name" value="Spore_V_R"/>
</dbReference>
<name>A0ABR0B8W9_9CRUS</name>
<dbReference type="Pfam" id="PF04285">
    <property type="entry name" value="DUF444"/>
    <property type="match status" value="2"/>
</dbReference>
<dbReference type="InterPro" id="IPR006698">
    <property type="entry name" value="UPF0229"/>
</dbReference>
<evidence type="ECO:0000313" key="4">
    <source>
        <dbReference type="Proteomes" id="UP001234178"/>
    </source>
</evidence>
<gene>
    <name evidence="3" type="ORF">OUZ56_032443</name>
</gene>
<evidence type="ECO:0000256" key="1">
    <source>
        <dbReference type="SAM" id="MobiDB-lite"/>
    </source>
</evidence>
<feature type="compositionally biased region" description="Basic and acidic residues" evidence="1">
    <location>
        <begin position="32"/>
        <end position="42"/>
    </location>
</feature>
<keyword evidence="4" id="KW-1185">Reference proteome</keyword>
<dbReference type="EMBL" id="JAOYFB010000041">
    <property type="protein sequence ID" value="KAK4045035.1"/>
    <property type="molecule type" value="Genomic_DNA"/>
</dbReference>
<feature type="domain" description="SpoVR protein-like N-terminal" evidence="2">
    <location>
        <begin position="311"/>
        <end position="656"/>
    </location>
</feature>
<sequence length="672" mass="77685">MAKSSRVESAKGTESRAILSGDPGDQPGQGKKAGEGGGEHSLEVDLTLDELADILSEELALPDIQDKGKSKIISAKDRYTGIRRVGPESLRHFRRTYREALKRQISVGSYDPSRPVVVPVPDDRRFRSWKTEAEPVANAVIIYMMDVSGSMGDEQKEIVRIESFWLDTWLKRQYKGIESRYIIHDANAKEVDEHTFFHTRESGGTMISSAYKVCADMIEANYPPSEWNIYPFHFSDGDNWSMDDTLQSVDILKKRILPHVNMFAYGQVDSPYGSGQFIKDLREQFKTDDRTFSGRGSEMNEFALKTQLPSYLRTEQDRIRKVAEEYGLDFFPTVFEMLSYDQMNEIAAYGGFPNRYPHWRFGMEYEHLAKSYEYGLSKIYEMVINNTPSVAYLLEGNSLTDQRMVMAHVYGHVDFFKNNFCFRATDLDQGGKTVDPAQRPALYDPNRRWIDKMANHGTRIRRHASRWGTTKVEEFIDHCLSLENLVDPHAAFRGKGPKEVAAEDEENPETMDVPRLKSKDYMESFINPQEYLDEQRRKIVAEREKSKKFPRERQRDVLGFLLEHAPLERWERDCLEVIREEALYFLPQMQTKIMNEGWATYWHSRLLTERILDASEIIDYADNAAGVLATSGGRLNPYKLGVELLRDVEERWDKGQFGKEWEDCNDLDAKRN</sequence>
<protein>
    <recommendedName>
        <fullName evidence="2">SpoVR protein-like N-terminal domain-containing protein</fullName>
    </recommendedName>
</protein>
<feature type="region of interest" description="Disordered" evidence="1">
    <location>
        <begin position="1"/>
        <end position="42"/>
    </location>
</feature>